<reference evidence="2 3" key="1">
    <citation type="submission" date="2016-08" db="EMBL/GenBank/DDBJ databases">
        <title>Genome-based comparison of Moorella thermoacetic strains.</title>
        <authorList>
            <person name="Poehlein A."/>
            <person name="Bengelsdorf F.R."/>
            <person name="Esser C."/>
            <person name="Duerre P."/>
            <person name="Daniel R."/>
        </authorList>
    </citation>
    <scope>NUCLEOTIDE SEQUENCE [LARGE SCALE GENOMIC DNA]</scope>
    <source>
        <strain evidence="2 3">DSM 21394</strain>
    </source>
</reference>
<organism evidence="2 3">
    <name type="scientific">Neomoorella thermoacetica</name>
    <name type="common">Clostridium thermoaceticum</name>
    <dbReference type="NCBI Taxonomy" id="1525"/>
    <lineage>
        <taxon>Bacteria</taxon>
        <taxon>Bacillati</taxon>
        <taxon>Bacillota</taxon>
        <taxon>Clostridia</taxon>
        <taxon>Neomoorellales</taxon>
        <taxon>Neomoorellaceae</taxon>
        <taxon>Neomoorella</taxon>
    </lineage>
</organism>
<dbReference type="AlphaFoldDB" id="A0A1J5NMH0"/>
<evidence type="ECO:0000313" key="2">
    <source>
        <dbReference type="EMBL" id="OIQ59806.1"/>
    </source>
</evidence>
<evidence type="ECO:0000256" key="1">
    <source>
        <dbReference type="SAM" id="MobiDB-lite"/>
    </source>
</evidence>
<protein>
    <submittedName>
        <fullName evidence="2">Uncharacterized protein</fullName>
    </submittedName>
</protein>
<dbReference type="Gene3D" id="3.30.110.20">
    <property type="entry name" value="Alba-like domain"/>
    <property type="match status" value="1"/>
</dbReference>
<dbReference type="InterPro" id="IPR036882">
    <property type="entry name" value="Alba-like_dom_sf"/>
</dbReference>
<comment type="caution">
    <text evidence="2">The sequence shown here is derived from an EMBL/GenBank/DDBJ whole genome shotgun (WGS) entry which is preliminary data.</text>
</comment>
<sequence length="139" mass="14485">MIRYNLPGNSKPDGYRPLGSPSVRPPVRPDRGKHFSPGNAYKPSRPPARPGGGPADREPPCPDGGVFHARVSTATDPGKAAGSVVKALLSGHQAADATASGGAVEKLGRALSIAQKFASAHGKRLQVRAEISFVEEKEN</sequence>
<evidence type="ECO:0000313" key="3">
    <source>
        <dbReference type="Proteomes" id="UP000182811"/>
    </source>
</evidence>
<feature type="region of interest" description="Disordered" evidence="1">
    <location>
        <begin position="1"/>
        <end position="77"/>
    </location>
</feature>
<accession>A0A1J5NMH0</accession>
<dbReference type="Proteomes" id="UP000182811">
    <property type="component" value="Unassembled WGS sequence"/>
</dbReference>
<dbReference type="GO" id="GO:0003676">
    <property type="term" value="F:nucleic acid binding"/>
    <property type="evidence" value="ECO:0007669"/>
    <property type="project" value="InterPro"/>
</dbReference>
<dbReference type="EMBL" id="MDDC01000007">
    <property type="protein sequence ID" value="OIQ59806.1"/>
    <property type="molecule type" value="Genomic_DNA"/>
</dbReference>
<gene>
    <name evidence="2" type="ORF">MOTE_10620</name>
</gene>
<name>A0A1J5NMH0_NEOTH</name>
<dbReference type="OrthoDB" id="9987795at2"/>
<proteinExistence type="predicted"/>